<sequence>MVFVETRLMAASRNGELFACRMSRRSESLADGSKVVILRAEVPPVQET</sequence>
<protein>
    <submittedName>
        <fullName evidence="1">Uncharacterized protein</fullName>
    </submittedName>
</protein>
<dbReference type="HOGENOM" id="CLU_3155083_0_0_11"/>
<dbReference type="EMBL" id="CP006835">
    <property type="protein sequence ID" value="AGZ54482.1"/>
    <property type="molecule type" value="Genomic_DNA"/>
</dbReference>
<gene>
    <name evidence="1" type="ORF">MKAN_25820</name>
</gene>
<dbReference type="AlphaFoldDB" id="U5WZT8"/>
<evidence type="ECO:0000313" key="2">
    <source>
        <dbReference type="Proteomes" id="UP000017786"/>
    </source>
</evidence>
<proteinExistence type="predicted"/>
<accession>U5WZT8</accession>
<dbReference type="KEGG" id="mkn:MKAN_25820"/>
<reference evidence="1 2" key="1">
    <citation type="submission" date="2013-10" db="EMBL/GenBank/DDBJ databases">
        <title>Genome sequence of Mycobacterium kansasii.</title>
        <authorList>
            <consortium name="McGill University Mycobacterium genome consortium"/>
            <person name="Veyrier F.J."/>
            <person name="Behr M.A."/>
        </authorList>
    </citation>
    <scope>NUCLEOTIDE SEQUENCE [LARGE SCALE GENOMIC DNA]</scope>
    <source>
        <strain evidence="1 2">ATCC 12478</strain>
    </source>
</reference>
<dbReference type="Proteomes" id="UP000017786">
    <property type="component" value="Chromosome"/>
</dbReference>
<organism evidence="1 2">
    <name type="scientific">Mycobacterium kansasii ATCC 12478</name>
    <dbReference type="NCBI Taxonomy" id="557599"/>
    <lineage>
        <taxon>Bacteria</taxon>
        <taxon>Bacillati</taxon>
        <taxon>Actinomycetota</taxon>
        <taxon>Actinomycetes</taxon>
        <taxon>Mycobacteriales</taxon>
        <taxon>Mycobacteriaceae</taxon>
        <taxon>Mycobacterium</taxon>
    </lineage>
</organism>
<name>U5WZT8_MYCKA</name>
<evidence type="ECO:0000313" key="1">
    <source>
        <dbReference type="EMBL" id="AGZ54482.1"/>
    </source>
</evidence>